<feature type="domain" description="HTH tetR-type" evidence="3">
    <location>
        <begin position="11"/>
        <end position="70"/>
    </location>
</feature>
<proteinExistence type="predicted"/>
<dbReference type="InterPro" id="IPR001647">
    <property type="entry name" value="HTH_TetR"/>
</dbReference>
<dbReference type="GO" id="GO:0000976">
    <property type="term" value="F:transcription cis-regulatory region binding"/>
    <property type="evidence" value="ECO:0007669"/>
    <property type="project" value="TreeGrafter"/>
</dbReference>
<evidence type="ECO:0000256" key="2">
    <source>
        <dbReference type="PROSITE-ProRule" id="PRU00335"/>
    </source>
</evidence>
<protein>
    <submittedName>
        <fullName evidence="4">TetR family transcriptional regulator</fullName>
    </submittedName>
</protein>
<comment type="caution">
    <text evidence="4">The sequence shown here is derived from an EMBL/GenBank/DDBJ whole genome shotgun (WGS) entry which is preliminary data.</text>
</comment>
<evidence type="ECO:0000313" key="5">
    <source>
        <dbReference type="Proteomes" id="UP000293852"/>
    </source>
</evidence>
<dbReference type="InterPro" id="IPR041484">
    <property type="entry name" value="TetR_C_25"/>
</dbReference>
<evidence type="ECO:0000259" key="3">
    <source>
        <dbReference type="PROSITE" id="PS50977"/>
    </source>
</evidence>
<dbReference type="AlphaFoldDB" id="A0A4Q7M4U0"/>
<dbReference type="PROSITE" id="PS50977">
    <property type="entry name" value="HTH_TETR_2"/>
    <property type="match status" value="1"/>
</dbReference>
<sequence>MRSARSRDDDLTTRARIRDAAVARFATDGFGASVRTVAGDAGVSAALVIHHFGSKDALRAECDAHVLAQVREAKLATIDRAAGGTSFLEAFASADAYAPLVGYVLRSLQEGGTVGQAFVEHLLADAEAYTAQAVASGLAVPSRDERARVRYLTLSSLGALLLSVTLNPPQDPGDLTAYVRRFFSESYLPILELYTEGFLTTRRMLDDYLEFVPDPPGALPDQTA</sequence>
<gene>
    <name evidence="4" type="ORF">EV386_1300</name>
</gene>
<keyword evidence="5" id="KW-1185">Reference proteome</keyword>
<dbReference type="EMBL" id="SGWX01000001">
    <property type="protein sequence ID" value="RZS61019.1"/>
    <property type="molecule type" value="Genomic_DNA"/>
</dbReference>
<dbReference type="RefSeq" id="WP_130413388.1">
    <property type="nucleotide sequence ID" value="NZ_SGWX01000001.1"/>
</dbReference>
<name>A0A4Q7M4U0_9MICO</name>
<dbReference type="PANTHER" id="PTHR30055">
    <property type="entry name" value="HTH-TYPE TRANSCRIPTIONAL REGULATOR RUTR"/>
    <property type="match status" value="1"/>
</dbReference>
<evidence type="ECO:0000256" key="1">
    <source>
        <dbReference type="ARBA" id="ARBA00023125"/>
    </source>
</evidence>
<feature type="DNA-binding region" description="H-T-H motif" evidence="2">
    <location>
        <begin position="33"/>
        <end position="52"/>
    </location>
</feature>
<keyword evidence="1 2" id="KW-0238">DNA-binding</keyword>
<dbReference type="Gene3D" id="1.10.357.10">
    <property type="entry name" value="Tetracycline Repressor, domain 2"/>
    <property type="match status" value="1"/>
</dbReference>
<dbReference type="SUPFAM" id="SSF46689">
    <property type="entry name" value="Homeodomain-like"/>
    <property type="match status" value="1"/>
</dbReference>
<dbReference type="InterPro" id="IPR009057">
    <property type="entry name" value="Homeodomain-like_sf"/>
</dbReference>
<reference evidence="4 5" key="1">
    <citation type="submission" date="2019-02" db="EMBL/GenBank/DDBJ databases">
        <title>Sequencing the genomes of 1000 actinobacteria strains.</title>
        <authorList>
            <person name="Klenk H.-P."/>
        </authorList>
    </citation>
    <scope>NUCLEOTIDE SEQUENCE [LARGE SCALE GENOMIC DNA]</scope>
    <source>
        <strain evidence="4 5">DSM 16932</strain>
    </source>
</reference>
<accession>A0A4Q7M4U0</accession>
<dbReference type="Pfam" id="PF00440">
    <property type="entry name" value="TetR_N"/>
    <property type="match status" value="1"/>
</dbReference>
<dbReference type="GO" id="GO:0003700">
    <property type="term" value="F:DNA-binding transcription factor activity"/>
    <property type="evidence" value="ECO:0007669"/>
    <property type="project" value="TreeGrafter"/>
</dbReference>
<dbReference type="Pfam" id="PF17933">
    <property type="entry name" value="TetR_C_25"/>
    <property type="match status" value="1"/>
</dbReference>
<evidence type="ECO:0000313" key="4">
    <source>
        <dbReference type="EMBL" id="RZS61019.1"/>
    </source>
</evidence>
<dbReference type="InterPro" id="IPR050109">
    <property type="entry name" value="HTH-type_TetR-like_transc_reg"/>
</dbReference>
<organism evidence="4 5">
    <name type="scientific">Xylanimonas ulmi</name>
    <dbReference type="NCBI Taxonomy" id="228973"/>
    <lineage>
        <taxon>Bacteria</taxon>
        <taxon>Bacillati</taxon>
        <taxon>Actinomycetota</taxon>
        <taxon>Actinomycetes</taxon>
        <taxon>Micrococcales</taxon>
        <taxon>Promicromonosporaceae</taxon>
        <taxon>Xylanimonas</taxon>
    </lineage>
</organism>
<dbReference type="Proteomes" id="UP000293852">
    <property type="component" value="Unassembled WGS sequence"/>
</dbReference>
<dbReference type="PANTHER" id="PTHR30055:SF146">
    <property type="entry name" value="HTH-TYPE TRANSCRIPTIONAL DUAL REGULATOR CECR"/>
    <property type="match status" value="1"/>
</dbReference>
<dbReference type="OrthoDB" id="3403733at2"/>